<proteinExistence type="predicted"/>
<dbReference type="InterPro" id="IPR000601">
    <property type="entry name" value="PKD_dom"/>
</dbReference>
<evidence type="ECO:0000256" key="1">
    <source>
        <dbReference type="SAM" id="MobiDB-lite"/>
    </source>
</evidence>
<feature type="domain" description="PKD" evidence="2">
    <location>
        <begin position="313"/>
        <end position="362"/>
    </location>
</feature>
<dbReference type="EMBL" id="CP159989">
    <property type="protein sequence ID" value="XCP82224.1"/>
    <property type="molecule type" value="Genomic_DNA"/>
</dbReference>
<feature type="region of interest" description="Disordered" evidence="1">
    <location>
        <begin position="97"/>
        <end position="129"/>
    </location>
</feature>
<evidence type="ECO:0000259" key="2">
    <source>
        <dbReference type="PROSITE" id="PS50093"/>
    </source>
</evidence>
<sequence>MSTLKVSDRFWNRELRKTLRDNHAPAGEHTYKIVVSDAGGNTLTSDSKSVTVAKGADLDNLDSVDAGAADLGAKHLWTFDEATGTTFKDVLGGAHMTGTSEVKPGQDGSRDGSKALGIGGNGNAISNSQGQAQTFSIETWVKTTSTKGGAIVGYEKAGNRDRIIYMDTQGAIHFGVYPGETKVVSSKPGFNDGKWHHVVATLGAAGQHLYIDGQLAASDKTVISAQAFNGSWRLGTDTLKGWPKVSESTPGTLDATVDSTAIYHSQLTAGQIARRPGQAGNVGPRPMLRQKVVGMAVTADGSESVDSDGTIESYEWDFGDGKTATGANVTHTYTEPGTYTVTLTVTDNAGARQTTTQSITVTDVPQGEGIIAQASFKKAQEKGWPEPGAGGSWKLSAPGRFSTADGVGSIALNKAGWMSTAMLPKVSSESTELSSSFSLSEAPTGGGVYASFFPRSTASGSYSTKIHVKANGEVLVFLTSQVGGTEKVLAQTTLTNHWAAGTKINVKTSAVGNGTTTLTGTVWFDGQEAPGAPTLTATDITEQIQGAGTVLMSAYLSGSATSLTNKVLVSSFQARTAGQ</sequence>
<evidence type="ECO:0000313" key="3">
    <source>
        <dbReference type="EMBL" id="XCP82224.1"/>
    </source>
</evidence>
<dbReference type="InterPro" id="IPR035986">
    <property type="entry name" value="PKD_dom_sf"/>
</dbReference>
<organism evidence="3">
    <name type="scientific">Actinomyces timonensis</name>
    <dbReference type="NCBI Taxonomy" id="1288391"/>
    <lineage>
        <taxon>Bacteria</taxon>
        <taxon>Bacillati</taxon>
        <taxon>Actinomycetota</taxon>
        <taxon>Actinomycetes</taxon>
        <taxon>Actinomycetales</taxon>
        <taxon>Actinomycetaceae</taxon>
        <taxon>Actinomyces</taxon>
    </lineage>
</organism>
<dbReference type="GO" id="GO:0005975">
    <property type="term" value="P:carbohydrate metabolic process"/>
    <property type="evidence" value="ECO:0007669"/>
    <property type="project" value="UniProtKB-ARBA"/>
</dbReference>
<accession>A0AAU8N3X5</accession>
<dbReference type="SUPFAM" id="SSF49899">
    <property type="entry name" value="Concanavalin A-like lectins/glucanases"/>
    <property type="match status" value="1"/>
</dbReference>
<dbReference type="InterPro" id="IPR022409">
    <property type="entry name" value="PKD/Chitinase_dom"/>
</dbReference>
<dbReference type="AlphaFoldDB" id="A0AAU8N3X5"/>
<dbReference type="PROSITE" id="PS50093">
    <property type="entry name" value="PKD"/>
    <property type="match status" value="1"/>
</dbReference>
<reference evidence="3" key="1">
    <citation type="submission" date="2024-05" db="EMBL/GenBank/DDBJ databases">
        <title>Draft genome assemblies of 36 bacteria isolated from hibernating arctic ground squirrels.</title>
        <authorList>
            <person name="McKee H."/>
            <person name="Mullen L."/>
            <person name="Drown D.M."/>
            <person name="Duddleston K.N."/>
        </authorList>
    </citation>
    <scope>NUCLEOTIDE SEQUENCE</scope>
    <source>
        <strain evidence="3">AR004</strain>
    </source>
</reference>
<dbReference type="InterPro" id="IPR013783">
    <property type="entry name" value="Ig-like_fold"/>
</dbReference>
<dbReference type="Gene3D" id="2.60.40.10">
    <property type="entry name" value="Immunoglobulins"/>
    <property type="match status" value="1"/>
</dbReference>
<dbReference type="SUPFAM" id="SSF49299">
    <property type="entry name" value="PKD domain"/>
    <property type="match status" value="1"/>
</dbReference>
<name>A0AAU8N3X5_9ACTO</name>
<dbReference type="RefSeq" id="WP_366180469.1">
    <property type="nucleotide sequence ID" value="NZ_CP159989.1"/>
</dbReference>
<dbReference type="SMART" id="SM00089">
    <property type="entry name" value="PKD"/>
    <property type="match status" value="1"/>
</dbReference>
<dbReference type="Pfam" id="PF18911">
    <property type="entry name" value="PKD_4"/>
    <property type="match status" value="1"/>
</dbReference>
<dbReference type="CDD" id="cd00146">
    <property type="entry name" value="PKD"/>
    <property type="match status" value="1"/>
</dbReference>
<dbReference type="Pfam" id="PF13385">
    <property type="entry name" value="Laminin_G_3"/>
    <property type="match status" value="1"/>
</dbReference>
<dbReference type="InterPro" id="IPR013320">
    <property type="entry name" value="ConA-like_dom_sf"/>
</dbReference>
<gene>
    <name evidence="3" type="ORF">ABXS69_09795</name>
</gene>
<protein>
    <submittedName>
        <fullName evidence="3">PKD domain-containing protein</fullName>
    </submittedName>
</protein>
<dbReference type="Gene3D" id="2.60.120.200">
    <property type="match status" value="1"/>
</dbReference>